<dbReference type="VEuPathDB" id="GiardiaDB:QR46_4766"/>
<dbReference type="OrthoDB" id="10256240at2759"/>
<dbReference type="EMBL" id="JXTI01000220">
    <property type="protein sequence ID" value="KWX11278.1"/>
    <property type="molecule type" value="Genomic_DNA"/>
</dbReference>
<evidence type="ECO:0000256" key="1">
    <source>
        <dbReference type="SAM" id="MobiDB-lite"/>
    </source>
</evidence>
<dbReference type="Proteomes" id="UP000070089">
    <property type="component" value="Unassembled WGS sequence"/>
</dbReference>
<dbReference type="PANTHER" id="PTHR47818">
    <property type="entry name" value="RNI-LIKE SUPERFAMILY PROTEIN"/>
    <property type="match status" value="1"/>
</dbReference>
<evidence type="ECO:0000313" key="2">
    <source>
        <dbReference type="EMBL" id="KWX11278.1"/>
    </source>
</evidence>
<protein>
    <recommendedName>
        <fullName evidence="4">Leucine-rich repeat protein</fullName>
    </recommendedName>
</protein>
<evidence type="ECO:0000313" key="3">
    <source>
        <dbReference type="Proteomes" id="UP000070089"/>
    </source>
</evidence>
<dbReference type="InterPro" id="IPR032675">
    <property type="entry name" value="LRR_dom_sf"/>
</dbReference>
<dbReference type="Gene3D" id="3.80.10.10">
    <property type="entry name" value="Ribonuclease Inhibitor"/>
    <property type="match status" value="2"/>
</dbReference>
<feature type="region of interest" description="Disordered" evidence="1">
    <location>
        <begin position="661"/>
        <end position="764"/>
    </location>
</feature>
<evidence type="ECO:0008006" key="4">
    <source>
        <dbReference type="Google" id="ProtNLM"/>
    </source>
</evidence>
<name>A0A132NML5_GIAIN</name>
<dbReference type="PANTHER" id="PTHR47818:SF2">
    <property type="entry name" value="F-BOX DOMAIN-CONTAINING PROTEIN"/>
    <property type="match status" value="1"/>
</dbReference>
<reference evidence="2 3" key="1">
    <citation type="journal article" date="2015" name="Mol. Biochem. Parasitol.">
        <title>Identification of polymorphic genes for use in assemblage B genotyping assays through comparative genomics of multiple assemblage B Giardia duodenalis isolates.</title>
        <authorList>
            <person name="Wielinga C."/>
            <person name="Thompson R.C."/>
            <person name="Monis P."/>
            <person name="Ryan U."/>
        </authorList>
    </citation>
    <scope>NUCLEOTIDE SEQUENCE [LARGE SCALE GENOMIC DNA]</scope>
    <source>
        <strain evidence="2 3">BAH15c1</strain>
    </source>
</reference>
<sequence>MRLNTGNGSAPINAPSERYIIRSLSDFESLLMSWQTQVDLHLHLQLSSDALSKNDLHEITKLLKNKPCYIFLDFCGTTFMEDDILDVATLLSYSSAGTLVYGLDFSQTSVSTSALLGILPVLDLSNLLHLNLSYTLVSDRFFSEILTILDDSNAPLPLMSLSLHNCYRIGESDALCAFIAKATQIQTLDLTGIALKPSALITLADLLYEQEHLEYLSLSNMCNTAVNHYSFASNWEGDVRQIIYSILQIPRVQTIDLSGTPIKDVGLYYINQVIDKLLTAEYQFSLESINLAHTGMTDKCVSFLKQILQSMKKSSLKSINLVGNLLTVSSVEDLQKVSELVGIRLLFDPPLAYYGKGLFSRLLERDTQFMDKYSFLSLLEHIPFDKLKHINGNLNRIESSYTYNDILTNALGVYSQSYGEIIPYLLDSVPSSAYELHVNFAPTHNSFINRCVPISSKRERGPGQSTNLFFSASEVVYPQDCATSNQYLDSITYTFSSDDEAPSDLLVKETIRMTSGYYKNTEVPSPGVKHTSRSINADTGRPLATSALLSTLLHNDKLTVPVSPFFKKEPKTQLEAVLINTGNTEGVDTFNETLKNEDSRLEVIEVEPEGVRCVPVAAPQDHASALALPFTEGMFVLDESEIVRQKASEQHIPREVVSCESDSVHSGYDAPTHVDLSSIKRSASNSDDRVIQQSEEHLDEQEKTLSPQHSVASDSWGSTPHEKATAQNSPFSSSVEEVAADSDEWSSPRPMEAKLKSDEALTEDHSTDTLAHTACASCTPISSLSIPDRRKEKLKTYMAQTSDDPRTSKCGFVDNFKIWHLGDRGEGEHKVQALLLALDKNLCAVRDCRQVGDALGLTATVNMHASALTVTWFDKLKHKTNATMLFEDILIAEIVGSGKSGVIHLATAELELVVSVIDEDERNLFSELLSLFMARKN</sequence>
<feature type="compositionally biased region" description="Polar residues" evidence="1">
    <location>
        <begin position="704"/>
        <end position="718"/>
    </location>
</feature>
<feature type="compositionally biased region" description="Polar residues" evidence="1">
    <location>
        <begin position="725"/>
        <end position="735"/>
    </location>
</feature>
<organism evidence="2 3">
    <name type="scientific">Giardia duodenalis assemblage B</name>
    <dbReference type="NCBI Taxonomy" id="1394984"/>
    <lineage>
        <taxon>Eukaryota</taxon>
        <taxon>Metamonada</taxon>
        <taxon>Diplomonadida</taxon>
        <taxon>Hexamitidae</taxon>
        <taxon>Giardiinae</taxon>
        <taxon>Giardia</taxon>
    </lineage>
</organism>
<proteinExistence type="predicted"/>
<dbReference type="SUPFAM" id="SSF52047">
    <property type="entry name" value="RNI-like"/>
    <property type="match status" value="1"/>
</dbReference>
<dbReference type="AlphaFoldDB" id="A0A132NML5"/>
<accession>A0A132NML5</accession>
<gene>
    <name evidence="2" type="ORF">QR46_4766</name>
</gene>
<comment type="caution">
    <text evidence="2">The sequence shown here is derived from an EMBL/GenBank/DDBJ whole genome shotgun (WGS) entry which is preliminary data.</text>
</comment>
<feature type="compositionally biased region" description="Basic and acidic residues" evidence="1">
    <location>
        <begin position="751"/>
        <end position="764"/>
    </location>
</feature>
<feature type="compositionally biased region" description="Basic and acidic residues" evidence="1">
    <location>
        <begin position="686"/>
        <end position="703"/>
    </location>
</feature>